<comment type="subcellular location">
    <subcellularLocation>
        <location evidence="1 8">Nucleus</location>
    </subcellularLocation>
</comment>
<name>A0AAV5RAD3_PICKL</name>
<dbReference type="Gene3D" id="6.10.140.200">
    <property type="match status" value="1"/>
</dbReference>
<evidence type="ECO:0000256" key="5">
    <source>
        <dbReference type="ARBA" id="ARBA00023159"/>
    </source>
</evidence>
<dbReference type="GO" id="GO:0003712">
    <property type="term" value="F:transcription coregulator activity"/>
    <property type="evidence" value="ECO:0007669"/>
    <property type="project" value="InterPro"/>
</dbReference>
<evidence type="ECO:0000313" key="11">
    <source>
        <dbReference type="Proteomes" id="UP001378960"/>
    </source>
</evidence>
<keyword evidence="6 8" id="KW-0804">Transcription</keyword>
<dbReference type="GO" id="GO:0070847">
    <property type="term" value="C:core mediator complex"/>
    <property type="evidence" value="ECO:0007669"/>
    <property type="project" value="TreeGrafter"/>
</dbReference>
<keyword evidence="9" id="KW-0175">Coiled coil</keyword>
<protein>
    <recommendedName>
        <fullName evidence="3 8">Mediator of RNA polymerase II transcription subunit 7</fullName>
    </recommendedName>
</protein>
<dbReference type="GO" id="GO:0016592">
    <property type="term" value="C:mediator complex"/>
    <property type="evidence" value="ECO:0007669"/>
    <property type="project" value="InterPro"/>
</dbReference>
<evidence type="ECO:0000256" key="3">
    <source>
        <dbReference type="ARBA" id="ARBA00020631"/>
    </source>
</evidence>
<evidence type="ECO:0000313" key="10">
    <source>
        <dbReference type="EMBL" id="GMM48285.1"/>
    </source>
</evidence>
<evidence type="ECO:0000256" key="6">
    <source>
        <dbReference type="ARBA" id="ARBA00023163"/>
    </source>
</evidence>
<evidence type="ECO:0000256" key="7">
    <source>
        <dbReference type="ARBA" id="ARBA00023242"/>
    </source>
</evidence>
<dbReference type="AlphaFoldDB" id="A0AAV5RAD3"/>
<keyword evidence="4 8" id="KW-0805">Transcription regulation</keyword>
<evidence type="ECO:0000256" key="1">
    <source>
        <dbReference type="ARBA" id="ARBA00004123"/>
    </source>
</evidence>
<feature type="coiled-coil region" evidence="9">
    <location>
        <begin position="178"/>
        <end position="205"/>
    </location>
</feature>
<dbReference type="Pfam" id="PF05983">
    <property type="entry name" value="Med7"/>
    <property type="match status" value="1"/>
</dbReference>
<sequence>MDNPDIASLYPPPPPYYKFFTKENVSKYIQLKADGETDESISEMVNLKFLVPPKQPNKEQYRSFGELWWFKDKNVGLKESGIEQIYGDTILKPASDDVSKDNEDVNEEEDEEVFSKTRIEELKKMTKSVLLNFLELVGVIAENPEQAAKKIEHIRTILINIHHLLNSYRVHQSRETLILRLQEKISQTQDEIDNINETCEMVETKMKDILAHIDGLQLKTKEQEKISPPINPIPN</sequence>
<keyword evidence="11" id="KW-1185">Reference proteome</keyword>
<dbReference type="SUPFAM" id="SSF140718">
    <property type="entry name" value="Mediator hinge subcomplex-like"/>
    <property type="match status" value="1"/>
</dbReference>
<keyword evidence="7 8" id="KW-0539">Nucleus</keyword>
<dbReference type="InterPro" id="IPR044888">
    <property type="entry name" value="Mediatior_Med7_sf"/>
</dbReference>
<comment type="subunit">
    <text evidence="8">Component of the Mediator complex.</text>
</comment>
<dbReference type="Proteomes" id="UP001378960">
    <property type="component" value="Unassembled WGS sequence"/>
</dbReference>
<proteinExistence type="inferred from homology"/>
<dbReference type="InterPro" id="IPR009244">
    <property type="entry name" value="Mediatior_Med7"/>
</dbReference>
<comment type="similarity">
    <text evidence="2 8">Belongs to the Mediator complex subunit 7 family.</text>
</comment>
<evidence type="ECO:0000256" key="8">
    <source>
        <dbReference type="RuleBase" id="RU364060"/>
    </source>
</evidence>
<evidence type="ECO:0000256" key="4">
    <source>
        <dbReference type="ARBA" id="ARBA00023015"/>
    </source>
</evidence>
<dbReference type="Gene3D" id="6.10.140.1520">
    <property type="match status" value="1"/>
</dbReference>
<evidence type="ECO:0000256" key="2">
    <source>
        <dbReference type="ARBA" id="ARBA00009994"/>
    </source>
</evidence>
<comment type="caution">
    <text evidence="10">The sequence shown here is derived from an EMBL/GenBank/DDBJ whole genome shotgun (WGS) entry which is preliminary data.</text>
</comment>
<reference evidence="10 11" key="1">
    <citation type="journal article" date="2023" name="Elife">
        <title>Identification of key yeast species and microbe-microbe interactions impacting larval growth of Drosophila in the wild.</title>
        <authorList>
            <person name="Mure A."/>
            <person name="Sugiura Y."/>
            <person name="Maeda R."/>
            <person name="Honda K."/>
            <person name="Sakurai N."/>
            <person name="Takahashi Y."/>
            <person name="Watada M."/>
            <person name="Katoh T."/>
            <person name="Gotoh A."/>
            <person name="Gotoh Y."/>
            <person name="Taniguchi I."/>
            <person name="Nakamura K."/>
            <person name="Hayashi T."/>
            <person name="Katayama T."/>
            <person name="Uemura T."/>
            <person name="Hattori Y."/>
        </authorList>
    </citation>
    <scope>NUCLEOTIDE SEQUENCE [LARGE SCALE GENOMIC DNA]</scope>
    <source>
        <strain evidence="10 11">PK-24</strain>
    </source>
</reference>
<dbReference type="InterPro" id="IPR037212">
    <property type="entry name" value="Med7/Med21-like"/>
</dbReference>
<comment type="function">
    <text evidence="8">Component of the Mediator complex, a coactivator involved in the regulated transcription of nearly all RNA polymerase II-dependent genes. Mediator functions as a bridge to convey information from gene-specific regulatory proteins to the basal RNA polymerase II transcription machinery.</text>
</comment>
<evidence type="ECO:0000256" key="9">
    <source>
        <dbReference type="SAM" id="Coils"/>
    </source>
</evidence>
<organism evidence="10 11">
    <name type="scientific">Pichia kluyveri</name>
    <name type="common">Yeast</name>
    <dbReference type="NCBI Taxonomy" id="36015"/>
    <lineage>
        <taxon>Eukaryota</taxon>
        <taxon>Fungi</taxon>
        <taxon>Dikarya</taxon>
        <taxon>Ascomycota</taxon>
        <taxon>Saccharomycotina</taxon>
        <taxon>Pichiomycetes</taxon>
        <taxon>Pichiales</taxon>
        <taxon>Pichiaceae</taxon>
        <taxon>Pichia</taxon>
    </lineage>
</organism>
<dbReference type="PANTHER" id="PTHR21428:SF11">
    <property type="entry name" value="MEDIATOR OF RNA POLYMERASE II TRANSCRIPTION SUBUNIT 7"/>
    <property type="match status" value="1"/>
</dbReference>
<dbReference type="GO" id="GO:0006357">
    <property type="term" value="P:regulation of transcription by RNA polymerase II"/>
    <property type="evidence" value="ECO:0007669"/>
    <property type="project" value="InterPro"/>
</dbReference>
<gene>
    <name evidence="10" type="ORF">DAPK24_048830</name>
</gene>
<dbReference type="EMBL" id="BTGB01000009">
    <property type="protein sequence ID" value="GMM48285.1"/>
    <property type="molecule type" value="Genomic_DNA"/>
</dbReference>
<accession>A0AAV5RAD3</accession>
<keyword evidence="5 8" id="KW-0010">Activator</keyword>
<dbReference type="PANTHER" id="PTHR21428">
    <property type="entry name" value="MEDIATOR OF RNA POLYMERASE II TRANSCRIPTION SUBUNIT 7"/>
    <property type="match status" value="1"/>
</dbReference>